<dbReference type="Pfam" id="PF00127">
    <property type="entry name" value="Copper-bind"/>
    <property type="match status" value="1"/>
</dbReference>
<evidence type="ECO:0000256" key="2">
    <source>
        <dbReference type="ARBA" id="ARBA00022723"/>
    </source>
</evidence>
<dbReference type="CDD" id="cd04211">
    <property type="entry name" value="Cupredoxin_like_2"/>
    <property type="match status" value="1"/>
</dbReference>
<dbReference type="SUPFAM" id="SSF49503">
    <property type="entry name" value="Cupredoxins"/>
    <property type="match status" value="1"/>
</dbReference>
<evidence type="ECO:0000313" key="7">
    <source>
        <dbReference type="EMBL" id="MDC8758184.1"/>
    </source>
</evidence>
<dbReference type="InterPro" id="IPR021647">
    <property type="entry name" value="CusF_Ec"/>
</dbReference>
<protein>
    <submittedName>
        <fullName evidence="7">Copper-binding protein</fullName>
    </submittedName>
</protein>
<organism evidence="7 8">
    <name type="scientific">Janthinobacterium fluminis</name>
    <dbReference type="NCBI Taxonomy" id="2987524"/>
    <lineage>
        <taxon>Bacteria</taxon>
        <taxon>Pseudomonadati</taxon>
        <taxon>Pseudomonadota</taxon>
        <taxon>Betaproteobacteria</taxon>
        <taxon>Burkholderiales</taxon>
        <taxon>Oxalobacteraceae</taxon>
        <taxon>Janthinobacterium</taxon>
    </lineage>
</organism>
<sequence length="246" mass="26568">MKNTMMMSAMLAAFWTLAAPAALAHEGAHKTAATAISTEEQLFGRQGDPANVTREIRVEMSDTMRFTPSDVAVKQGETVRFVVHNKGKVMHEMVLGTMAQLQEHGAMMRQHPGMEHDAPYMAHVKPGATQDIVWQFTRAGDFNFACLVAGHLESGMKGALKVGGKAAPDAAAAPRSEGEVRKVDKAAGKITLRHGELKNLGMPPMTMVFRAAEPAMLERVKPGDKVSFVAQKVEGIFTVTEIDAAQ</sequence>
<dbReference type="EMBL" id="JAQQXR010000004">
    <property type="protein sequence ID" value="MDC8758184.1"/>
    <property type="molecule type" value="Genomic_DNA"/>
</dbReference>
<dbReference type="InterPro" id="IPR000923">
    <property type="entry name" value="BlueCu_1"/>
</dbReference>
<keyword evidence="4" id="KW-0186">Copper</keyword>
<keyword evidence="2" id="KW-0479">Metal-binding</keyword>
<evidence type="ECO:0000256" key="5">
    <source>
        <dbReference type="SAM" id="SignalP"/>
    </source>
</evidence>
<dbReference type="PANTHER" id="PTHR38439">
    <property type="entry name" value="AURACYANIN-B"/>
    <property type="match status" value="1"/>
</dbReference>
<feature type="domain" description="Blue (type 1) copper" evidence="6">
    <location>
        <begin position="57"/>
        <end position="162"/>
    </location>
</feature>
<reference evidence="7 8" key="1">
    <citation type="submission" date="2022-10" db="EMBL/GenBank/DDBJ databases">
        <title>Janthinobacterium sp. hw3 Genome sequencing.</title>
        <authorList>
            <person name="Park S."/>
        </authorList>
    </citation>
    <scope>NUCLEOTIDE SEQUENCE [LARGE SCALE GENOMIC DNA]</scope>
    <source>
        <strain evidence="8">hw3</strain>
    </source>
</reference>
<name>A0ABT5JZP0_9BURK</name>
<dbReference type="InterPro" id="IPR042230">
    <property type="entry name" value="CusF_sf"/>
</dbReference>
<feature type="chain" id="PRO_5045525795" evidence="5">
    <location>
        <begin position="25"/>
        <end position="246"/>
    </location>
</feature>
<proteinExistence type="predicted"/>
<dbReference type="RefSeq" id="WP_273670866.1">
    <property type="nucleotide sequence ID" value="NZ_JAQQXR010000004.1"/>
</dbReference>
<comment type="caution">
    <text evidence="7">The sequence shown here is derived from an EMBL/GenBank/DDBJ whole genome shotgun (WGS) entry which is preliminary data.</text>
</comment>
<dbReference type="Pfam" id="PF11604">
    <property type="entry name" value="CusF_Ec"/>
    <property type="match status" value="1"/>
</dbReference>
<dbReference type="Proteomes" id="UP001221208">
    <property type="component" value="Unassembled WGS sequence"/>
</dbReference>
<accession>A0ABT5JZP0</accession>
<keyword evidence="3" id="KW-0574">Periplasm</keyword>
<dbReference type="InterPro" id="IPR008972">
    <property type="entry name" value="Cupredoxin"/>
</dbReference>
<evidence type="ECO:0000256" key="4">
    <source>
        <dbReference type="ARBA" id="ARBA00023008"/>
    </source>
</evidence>
<gene>
    <name evidence="7" type="ORF">OIK44_11355</name>
</gene>
<evidence type="ECO:0000256" key="3">
    <source>
        <dbReference type="ARBA" id="ARBA00022764"/>
    </source>
</evidence>
<feature type="signal peptide" evidence="5">
    <location>
        <begin position="1"/>
        <end position="24"/>
    </location>
</feature>
<dbReference type="Gene3D" id="2.60.40.420">
    <property type="entry name" value="Cupredoxins - blue copper proteins"/>
    <property type="match status" value="1"/>
</dbReference>
<keyword evidence="8" id="KW-1185">Reference proteome</keyword>
<dbReference type="InterPro" id="IPR050845">
    <property type="entry name" value="Cu-binding_ET"/>
</dbReference>
<dbReference type="Gene3D" id="2.40.50.320">
    <property type="entry name" value="Copper binding periplasmic protein CusF"/>
    <property type="match status" value="1"/>
</dbReference>
<evidence type="ECO:0000256" key="1">
    <source>
        <dbReference type="ARBA" id="ARBA00004418"/>
    </source>
</evidence>
<comment type="subcellular location">
    <subcellularLocation>
        <location evidence="1">Periplasm</location>
    </subcellularLocation>
</comment>
<evidence type="ECO:0000259" key="6">
    <source>
        <dbReference type="Pfam" id="PF00127"/>
    </source>
</evidence>
<keyword evidence="5" id="KW-0732">Signal</keyword>
<evidence type="ECO:0000313" key="8">
    <source>
        <dbReference type="Proteomes" id="UP001221208"/>
    </source>
</evidence>
<dbReference type="PANTHER" id="PTHR38439:SF3">
    <property type="entry name" value="COPPER-RESISTANT CUPROPROTEIN COPI"/>
    <property type="match status" value="1"/>
</dbReference>